<protein>
    <submittedName>
        <fullName evidence="1">2'-5' RNA ligase family protein</fullName>
    </submittedName>
</protein>
<evidence type="ECO:0000313" key="2">
    <source>
        <dbReference type="Proteomes" id="UP000325003"/>
    </source>
</evidence>
<dbReference type="Proteomes" id="UP000325003">
    <property type="component" value="Unassembled WGS sequence"/>
</dbReference>
<dbReference type="GO" id="GO:0016874">
    <property type="term" value="F:ligase activity"/>
    <property type="evidence" value="ECO:0007669"/>
    <property type="project" value="UniProtKB-KW"/>
</dbReference>
<keyword evidence="1" id="KW-0436">Ligase</keyword>
<dbReference type="SUPFAM" id="SSF55144">
    <property type="entry name" value="LigT-like"/>
    <property type="match status" value="1"/>
</dbReference>
<dbReference type="AlphaFoldDB" id="A0A5B1LAT9"/>
<gene>
    <name evidence="1" type="ORF">F0U44_16550</name>
</gene>
<dbReference type="InterPro" id="IPR009097">
    <property type="entry name" value="Cyclic_Pdiesterase"/>
</dbReference>
<comment type="caution">
    <text evidence="1">The sequence shown here is derived from an EMBL/GenBank/DDBJ whole genome shotgun (WGS) entry which is preliminary data.</text>
</comment>
<proteinExistence type="predicted"/>
<organism evidence="1 2">
    <name type="scientific">Nocardioides humilatus</name>
    <dbReference type="NCBI Taxonomy" id="2607660"/>
    <lineage>
        <taxon>Bacteria</taxon>
        <taxon>Bacillati</taxon>
        <taxon>Actinomycetota</taxon>
        <taxon>Actinomycetes</taxon>
        <taxon>Propionibacteriales</taxon>
        <taxon>Nocardioidaceae</taxon>
        <taxon>Nocardioides</taxon>
    </lineage>
</organism>
<dbReference type="Gene3D" id="3.90.1140.10">
    <property type="entry name" value="Cyclic phosphodiesterase"/>
    <property type="match status" value="1"/>
</dbReference>
<keyword evidence="2" id="KW-1185">Reference proteome</keyword>
<dbReference type="RefSeq" id="WP_149729469.1">
    <property type="nucleotide sequence ID" value="NZ_VUJV01000006.1"/>
</dbReference>
<reference evidence="1 2" key="2">
    <citation type="submission" date="2019-09" db="EMBL/GenBank/DDBJ databases">
        <authorList>
            <person name="Jin C."/>
        </authorList>
    </citation>
    <scope>NUCLEOTIDE SEQUENCE [LARGE SCALE GENOMIC DNA]</scope>
    <source>
        <strain evidence="1 2">BN130099</strain>
    </source>
</reference>
<accession>A0A5B1LAT9</accession>
<name>A0A5B1LAT9_9ACTN</name>
<dbReference type="EMBL" id="VUJV01000006">
    <property type="protein sequence ID" value="KAA1416799.1"/>
    <property type="molecule type" value="Genomic_DNA"/>
</dbReference>
<evidence type="ECO:0000313" key="1">
    <source>
        <dbReference type="EMBL" id="KAA1416799.1"/>
    </source>
</evidence>
<dbReference type="Pfam" id="PF13563">
    <property type="entry name" value="2_5_RNA_ligase2"/>
    <property type="match status" value="1"/>
</dbReference>
<reference evidence="1 2" key="1">
    <citation type="submission" date="2019-09" db="EMBL/GenBank/DDBJ databases">
        <title>Nocardioides panacisoli sp. nov., isolated from the soil of a ginseng field.</title>
        <authorList>
            <person name="Cho C."/>
        </authorList>
    </citation>
    <scope>NUCLEOTIDE SEQUENCE [LARGE SCALE GENOMIC DNA]</scope>
    <source>
        <strain evidence="1 2">BN130099</strain>
    </source>
</reference>
<sequence>MTAWTGHSVLVVPVPELEPFVRGRWEHYEPSWVSSDPAFTHAHLTILAPFVTAPTADDLAEVAAIAAETTPIDYVLGEVREFPDGCLHVPPEPSAPFAALTQAIWSAFPHCPPYAGIYGVDPHVTLDQRSEAVTAASTGELLADALPARGRADRLELHWYEPGNCHVMADWKLGGGGVDGGSADVVGR</sequence>